<evidence type="ECO:0000313" key="1">
    <source>
        <dbReference type="EMBL" id="OLO43172.1"/>
    </source>
</evidence>
<gene>
    <name evidence="1" type="ORF">BKH31_12720</name>
</gene>
<proteinExistence type="predicted"/>
<reference evidence="1 2" key="1">
    <citation type="submission" date="2016-12" db="EMBL/GenBank/DDBJ databases">
        <title>Genomic comparison of strains in the 'Actinomyces naeslundii' group.</title>
        <authorList>
            <person name="Mughal S.R."/>
            <person name="Do T."/>
            <person name="Gilbert S.C."/>
            <person name="Witherden E.A."/>
            <person name="Didelot X."/>
            <person name="Beighton D."/>
        </authorList>
    </citation>
    <scope>NUCLEOTIDE SEQUENCE [LARGE SCALE GENOMIC DNA]</scope>
    <source>
        <strain evidence="1 2">R21091</strain>
    </source>
</reference>
<dbReference type="Proteomes" id="UP000186471">
    <property type="component" value="Unassembled WGS sequence"/>
</dbReference>
<sequence>MEKPANHLAIQYVPASVLSQSTVEAVSGAPGAFLVMLPSDVSDDDEAVILSALAGMTRLNHRRDEAPARLRPVGEVFDAQGFWRPPARGTQRLWSPTPVAVPEVTRQRGEWTFEDAICPLDSSGVIASMPCPKVARATARWWPRYANVGLE</sequence>
<protein>
    <submittedName>
        <fullName evidence="1">Uncharacterized protein</fullName>
    </submittedName>
</protein>
<dbReference type="EMBL" id="MSKK01000073">
    <property type="protein sequence ID" value="OLO43172.1"/>
    <property type="molecule type" value="Genomic_DNA"/>
</dbReference>
<evidence type="ECO:0000313" key="2">
    <source>
        <dbReference type="Proteomes" id="UP000186471"/>
    </source>
</evidence>
<name>A0A1Q8V4V6_9ACTO</name>
<dbReference type="AlphaFoldDB" id="A0A1Q8V4V6"/>
<comment type="caution">
    <text evidence="1">The sequence shown here is derived from an EMBL/GenBank/DDBJ whole genome shotgun (WGS) entry which is preliminary data.</text>
</comment>
<organism evidence="1 2">
    <name type="scientific">Actinomyces oris</name>
    <dbReference type="NCBI Taxonomy" id="544580"/>
    <lineage>
        <taxon>Bacteria</taxon>
        <taxon>Bacillati</taxon>
        <taxon>Actinomycetota</taxon>
        <taxon>Actinomycetes</taxon>
        <taxon>Actinomycetales</taxon>
        <taxon>Actinomycetaceae</taxon>
        <taxon>Actinomyces</taxon>
    </lineage>
</organism>
<accession>A0A1Q8V4V6</accession>